<dbReference type="OrthoDB" id="2322999at2759"/>
<dbReference type="STRING" id="1745343.A0A2J6PFD2"/>
<dbReference type="EMBL" id="KZ613544">
    <property type="protein sequence ID" value="PMD12703.1"/>
    <property type="molecule type" value="Genomic_DNA"/>
</dbReference>
<accession>A0A2J6PFD2</accession>
<sequence>MEDSFIPSKAYNNLPYILDIAEVPKKNRKDIDDLLSLLHKYRIPQGIRVKLVHKRFDTESDEIDPVDTPIPIISTPIRDIPISLFAFSSPVKSTKTRGPVRVKFDPIIE</sequence>
<gene>
    <name evidence="1" type="ORF">NA56DRAFT_666180</name>
</gene>
<keyword evidence="2" id="KW-1185">Reference proteome</keyword>
<protein>
    <submittedName>
        <fullName evidence="1">Uncharacterized protein</fullName>
    </submittedName>
</protein>
<name>A0A2J6PFD2_9HELO</name>
<proteinExistence type="predicted"/>
<evidence type="ECO:0000313" key="1">
    <source>
        <dbReference type="EMBL" id="PMD12703.1"/>
    </source>
</evidence>
<evidence type="ECO:0000313" key="2">
    <source>
        <dbReference type="Proteomes" id="UP000235672"/>
    </source>
</evidence>
<dbReference type="AlphaFoldDB" id="A0A2J6PFD2"/>
<organism evidence="1 2">
    <name type="scientific">Hyaloscypha hepaticicola</name>
    <dbReference type="NCBI Taxonomy" id="2082293"/>
    <lineage>
        <taxon>Eukaryota</taxon>
        <taxon>Fungi</taxon>
        <taxon>Dikarya</taxon>
        <taxon>Ascomycota</taxon>
        <taxon>Pezizomycotina</taxon>
        <taxon>Leotiomycetes</taxon>
        <taxon>Helotiales</taxon>
        <taxon>Hyaloscyphaceae</taxon>
        <taxon>Hyaloscypha</taxon>
    </lineage>
</organism>
<reference evidence="1 2" key="1">
    <citation type="submission" date="2016-05" db="EMBL/GenBank/DDBJ databases">
        <title>A degradative enzymes factory behind the ericoid mycorrhizal symbiosis.</title>
        <authorList>
            <consortium name="DOE Joint Genome Institute"/>
            <person name="Martino E."/>
            <person name="Morin E."/>
            <person name="Grelet G."/>
            <person name="Kuo A."/>
            <person name="Kohler A."/>
            <person name="Daghino S."/>
            <person name="Barry K."/>
            <person name="Choi C."/>
            <person name="Cichocki N."/>
            <person name="Clum A."/>
            <person name="Copeland A."/>
            <person name="Hainaut M."/>
            <person name="Haridas S."/>
            <person name="Labutti K."/>
            <person name="Lindquist E."/>
            <person name="Lipzen A."/>
            <person name="Khouja H.-R."/>
            <person name="Murat C."/>
            <person name="Ohm R."/>
            <person name="Olson A."/>
            <person name="Spatafora J."/>
            <person name="Veneault-Fourrey C."/>
            <person name="Henrissat B."/>
            <person name="Grigoriev I."/>
            <person name="Martin F."/>
            <person name="Perotto S."/>
        </authorList>
    </citation>
    <scope>NUCLEOTIDE SEQUENCE [LARGE SCALE GENOMIC DNA]</scope>
    <source>
        <strain evidence="1 2">UAMH 7357</strain>
    </source>
</reference>
<dbReference type="Proteomes" id="UP000235672">
    <property type="component" value="Unassembled WGS sequence"/>
</dbReference>